<organism evidence="1 2">
    <name type="scientific">candidate division MSBL1 archaeon SCGC-AAA259E22</name>
    <dbReference type="NCBI Taxonomy" id="1698265"/>
    <lineage>
        <taxon>Archaea</taxon>
        <taxon>Methanobacteriati</taxon>
        <taxon>Methanobacteriota</taxon>
        <taxon>candidate division MSBL1</taxon>
    </lineage>
</organism>
<dbReference type="Proteomes" id="UP000070657">
    <property type="component" value="Unassembled WGS sequence"/>
</dbReference>
<protein>
    <submittedName>
        <fullName evidence="1">Uncharacterized protein</fullName>
    </submittedName>
</protein>
<gene>
    <name evidence="1" type="ORF">AKJ66_00335</name>
</gene>
<dbReference type="EMBL" id="LHXP01000002">
    <property type="protein sequence ID" value="KXA93956.1"/>
    <property type="molecule type" value="Genomic_DNA"/>
</dbReference>
<keyword evidence="2" id="KW-1185">Reference proteome</keyword>
<proteinExistence type="predicted"/>
<evidence type="ECO:0000313" key="2">
    <source>
        <dbReference type="Proteomes" id="UP000070657"/>
    </source>
</evidence>
<dbReference type="AlphaFoldDB" id="A0A133UIP1"/>
<reference evidence="1 2" key="1">
    <citation type="journal article" date="2016" name="Sci. Rep.">
        <title>Metabolic traits of an uncultured archaeal lineage -MSBL1- from brine pools of the Red Sea.</title>
        <authorList>
            <person name="Mwirichia R."/>
            <person name="Alam I."/>
            <person name="Rashid M."/>
            <person name="Vinu M."/>
            <person name="Ba-Alawi W."/>
            <person name="Anthony Kamau A."/>
            <person name="Kamanda Ngugi D."/>
            <person name="Goker M."/>
            <person name="Klenk H.P."/>
            <person name="Bajic V."/>
            <person name="Stingl U."/>
        </authorList>
    </citation>
    <scope>NUCLEOTIDE SEQUENCE [LARGE SCALE GENOMIC DNA]</scope>
    <source>
        <strain evidence="1">SCGC-AAA259E22</strain>
    </source>
</reference>
<sequence>MVMKMPELIDGRLTVLRTSDDCILSKGFGLEDLKSSDENRVIEISPCASERGKVMGEIDLSGENRPFLDMETLCLLLSSYKGHFANLKCSTDLGVALFMWKARRIYIYEKGKFKIRFAHSREDAERVLDSLGRLILGSVLCEKCNQPSWECVLGECGICLPEKPEVVDLKSGFNAQLLSSGIKSFSGALEKLQELKARSLSEKWPVRLDRSLKRKLEEAVESGMNFALEARSFEDLKSGVTLIGVARENLLMLDFERKLVKHKKSEIPERLEGLLDKFHRAVWGVEESVVGRLFGIGRTSSEEGDAENSAPMDILSEIMSFKDQFFEEMDNDMLKSFERRVRKVSRCNRLLKNTGGLES</sequence>
<name>A0A133UIP1_9EURY</name>
<evidence type="ECO:0000313" key="1">
    <source>
        <dbReference type="EMBL" id="KXA93956.1"/>
    </source>
</evidence>
<accession>A0A133UIP1</accession>
<comment type="caution">
    <text evidence="1">The sequence shown here is derived from an EMBL/GenBank/DDBJ whole genome shotgun (WGS) entry which is preliminary data.</text>
</comment>